<dbReference type="InterPro" id="IPR036390">
    <property type="entry name" value="WH_DNA-bd_sf"/>
</dbReference>
<keyword evidence="3" id="KW-0433">Leucine-rich repeat</keyword>
<keyword evidence="6" id="KW-0611">Plant defense</keyword>
<dbReference type="Gene3D" id="3.30.70.330">
    <property type="match status" value="2"/>
</dbReference>
<dbReference type="PANTHER" id="PTHR11017">
    <property type="entry name" value="LEUCINE-RICH REPEAT-CONTAINING PROTEIN"/>
    <property type="match status" value="1"/>
</dbReference>
<dbReference type="InterPro" id="IPR044974">
    <property type="entry name" value="Disease_R_plants"/>
</dbReference>
<accession>A0A397ZZ19</accession>
<dbReference type="GO" id="GO:0043531">
    <property type="term" value="F:ADP binding"/>
    <property type="evidence" value="ECO:0007669"/>
    <property type="project" value="InterPro"/>
</dbReference>
<dbReference type="Gene3D" id="1.10.8.430">
    <property type="entry name" value="Helical domain of apoptotic protease-activating factors"/>
    <property type="match status" value="1"/>
</dbReference>
<evidence type="ECO:0000256" key="8">
    <source>
        <dbReference type="ARBA" id="ARBA00023242"/>
    </source>
</evidence>
<dbReference type="InterPro" id="IPR042197">
    <property type="entry name" value="Apaf_helical"/>
</dbReference>
<feature type="region of interest" description="Disordered" evidence="13">
    <location>
        <begin position="1260"/>
        <end position="1297"/>
    </location>
</feature>
<dbReference type="EMBL" id="CM010630">
    <property type="protein sequence ID" value="RID68640.1"/>
    <property type="molecule type" value="Genomic_DNA"/>
</dbReference>
<evidence type="ECO:0000313" key="16">
    <source>
        <dbReference type="EMBL" id="RID68640.1"/>
    </source>
</evidence>
<dbReference type="InterPro" id="IPR035897">
    <property type="entry name" value="Toll_tir_struct_dom_sf"/>
</dbReference>
<dbReference type="Pfam" id="PF23282">
    <property type="entry name" value="WHD_ROQ1"/>
    <property type="match status" value="1"/>
</dbReference>
<feature type="domain" description="TIR" evidence="15">
    <location>
        <begin position="252"/>
        <end position="389"/>
    </location>
</feature>
<dbReference type="FunFam" id="3.30.70.330:FF:000144">
    <property type="entry name" value="Polyadenylate-binding protein RBP47B"/>
    <property type="match status" value="1"/>
</dbReference>
<evidence type="ECO:0000256" key="10">
    <source>
        <dbReference type="ARBA" id="ARBA00061069"/>
    </source>
</evidence>
<dbReference type="PRINTS" id="PR00364">
    <property type="entry name" value="DISEASERSIST"/>
</dbReference>
<dbReference type="SMART" id="SM00255">
    <property type="entry name" value="TIR"/>
    <property type="match status" value="1"/>
</dbReference>
<keyword evidence="5" id="KW-0677">Repeat</keyword>
<evidence type="ECO:0000256" key="1">
    <source>
        <dbReference type="ARBA" id="ARBA00004123"/>
    </source>
</evidence>
<evidence type="ECO:0000256" key="4">
    <source>
        <dbReference type="ARBA" id="ARBA00022664"/>
    </source>
</evidence>
<keyword evidence="4" id="KW-0507">mRNA processing</keyword>
<evidence type="ECO:0000256" key="9">
    <source>
        <dbReference type="ARBA" id="ARBA00057395"/>
    </source>
</evidence>
<proteinExistence type="inferred from homology"/>
<dbReference type="InterPro" id="IPR032675">
    <property type="entry name" value="LRR_dom_sf"/>
</dbReference>
<gene>
    <name evidence="16" type="ORF">BRARA_C00787</name>
</gene>
<dbReference type="Gene3D" id="3.40.50.300">
    <property type="entry name" value="P-loop containing nucleotide triphosphate hydrolases"/>
    <property type="match status" value="1"/>
</dbReference>
<evidence type="ECO:0000256" key="2">
    <source>
        <dbReference type="ARBA" id="ARBA00004463"/>
    </source>
</evidence>
<evidence type="ECO:0000259" key="14">
    <source>
        <dbReference type="PROSITE" id="PS50102"/>
    </source>
</evidence>
<sequence length="1297" mass="145821">MAMMMPPQQQGDHHPQTLEEVRTLWIGDLQYWVDENYLSSCFSKTGELVSVKVIRNKITGQPEGYGFIEFVSHAAAERTLQTYNGTLMPGTEVAFRLNWASFGSGQKVDAGPDHSIFVGDLAPDVTDYLLHETFRVHYSSVRGAKVVTDLSTGRSKGYGFVNFADESERSKAISEMNGLYCSTRPMRIGVATRRKTVGVQQQYVTKAAYPVPVQVPSAVAAPAYVAQPAQVLAPENDITCTTDPVNMGCQKNSHSVNIMCSETVRYAFVSHLSGALCRQGISVSVFTDKDDSEMKTYSFPDDQSQGARVSVVVFSESYASSIPWFAKHLEFHKNNGYVIVPVFYGVDPSVVNRDFKCLRTLTRNDNITGHQSGDSELVEEIVRDVFGKLSPTERIGIYSRLLDIENLLCEQPWDIRSLGIWGMPGIGKTTLAKALFEQIHCDYDSSCFVENFDEALYKAGPQRLLEEQIFKVVMEKFGVSSSYITRLSLLKDKLCDTRILLVLDDVRNPLVAESFLARLDWFGPGSLIIVTSRYKQVFPLCQVNDIYRVQGLNEHEALQLFSQTAFEKDVPEQDDLELSKKVIDYANGNPLALSIYGQKLKSKKTEMEATFLELKRCPPQKIQDGLRSVYSSLGDNEKHIFLDIACFFKGENVDYVGQLLKGFGYFPRAGIDILVEKCLVNISEKILQMNDLIQDIFREIIVADRIQMKKCTTMWQPSSIRYLLEDDELKGDEQLKETPKCVLVAEDIKGICLDVSNVIFDVKPDAFKTMGSLRFLKIYSSHSENIHGLKFSKGLSSLPSGLRLLHWEKYPFESLPQGFDLRELVELSMPCSQLKKLRARTKNLEMLKRIRLCHSRQLLEFSIHEYAQNIEKIDLKGCTRLKSFPAMKKLEHLRVLNLSGCSNIKTLPGLPPNIEELYLQGTSIEELPKSVVGGCSQPNFEELMNHMKSFRGFEHIDMESVTNLIKVSSYNQGICKLVCLDMKDCLHLQSLLDMFNLESLQVLDLSGCSSLQEIKGFPRNIKELYLAGTCIRELPELPESLEVLNAHDCYHLKSVRLDFKQLPRHYTFSNCFSLSSETTVEFLEEGVTRVIMSATEENQKHIKAPRFNLCFAADVCPSTSSHLQAGSFVTVELTPCTQKALSGFAMSVLVSFRDELHNALGLGIRCICTWRTKKGHFGIRERVFKCWSPTGAAGVEKDHIFLFYDSEMHPGSGEQTDSSIADDEIKFEFHTVSWENKLLGDTSCTVIECGVQVITAPVGEKKEKSTDVIEEATPLFPREPEEKSTGGSDSSEEGTLL</sequence>
<dbReference type="PANTHER" id="PTHR11017:SF479">
    <property type="entry name" value="DISEASE RESISTANCE PROTEIN (TIR-NBS-LRR CLASS) FAMILY"/>
    <property type="match status" value="1"/>
</dbReference>
<dbReference type="InterPro" id="IPR000157">
    <property type="entry name" value="TIR_dom"/>
</dbReference>
<evidence type="ECO:0000256" key="11">
    <source>
        <dbReference type="ARBA" id="ARBA00063471"/>
    </source>
</evidence>
<comment type="subcellular location">
    <subcellularLocation>
        <location evidence="2">Cytoplasmic granule</location>
    </subcellularLocation>
    <subcellularLocation>
        <location evidence="1">Nucleus</location>
    </subcellularLocation>
</comment>
<keyword evidence="7 12" id="KW-0694">RNA-binding</keyword>
<dbReference type="SUPFAM" id="SSF52058">
    <property type="entry name" value="L domain-like"/>
    <property type="match status" value="1"/>
</dbReference>
<dbReference type="Pfam" id="PF00931">
    <property type="entry name" value="NB-ARC"/>
    <property type="match status" value="1"/>
</dbReference>
<dbReference type="GO" id="GO:0007165">
    <property type="term" value="P:signal transduction"/>
    <property type="evidence" value="ECO:0007669"/>
    <property type="project" value="InterPro"/>
</dbReference>
<evidence type="ECO:0000256" key="7">
    <source>
        <dbReference type="ARBA" id="ARBA00022884"/>
    </source>
</evidence>
<dbReference type="CDD" id="cd12344">
    <property type="entry name" value="RRM1_SECp43_like"/>
    <property type="match status" value="1"/>
</dbReference>
<feature type="domain" description="RRM" evidence="14">
    <location>
        <begin position="22"/>
        <end position="102"/>
    </location>
</feature>
<feature type="domain" description="RRM" evidence="14">
    <location>
        <begin position="114"/>
        <end position="193"/>
    </location>
</feature>
<dbReference type="GO" id="GO:0003729">
    <property type="term" value="F:mRNA binding"/>
    <property type="evidence" value="ECO:0007669"/>
    <property type="project" value="UniProtKB-ARBA"/>
</dbReference>
<dbReference type="GO" id="GO:0006397">
    <property type="term" value="P:mRNA processing"/>
    <property type="evidence" value="ECO:0007669"/>
    <property type="project" value="UniProtKB-KW"/>
</dbReference>
<dbReference type="InterPro" id="IPR002182">
    <property type="entry name" value="NB-ARC"/>
</dbReference>
<evidence type="ECO:0000256" key="3">
    <source>
        <dbReference type="ARBA" id="ARBA00022614"/>
    </source>
</evidence>
<dbReference type="InterPro" id="IPR000504">
    <property type="entry name" value="RRM_dom"/>
</dbReference>
<dbReference type="Gene3D" id="3.40.50.10140">
    <property type="entry name" value="Toll/interleukin-1 receptor homology (TIR) domain"/>
    <property type="match status" value="1"/>
</dbReference>
<keyword evidence="8" id="KW-0539">Nucleus</keyword>
<evidence type="ECO:0000256" key="12">
    <source>
        <dbReference type="PROSITE-ProRule" id="PRU00176"/>
    </source>
</evidence>
<evidence type="ECO:0000259" key="15">
    <source>
        <dbReference type="PROSITE" id="PS50104"/>
    </source>
</evidence>
<evidence type="ECO:0000256" key="13">
    <source>
        <dbReference type="SAM" id="MobiDB-lite"/>
    </source>
</evidence>
<dbReference type="Pfam" id="PF00076">
    <property type="entry name" value="RRM_1"/>
    <property type="match status" value="2"/>
</dbReference>
<dbReference type="Pfam" id="PF01582">
    <property type="entry name" value="TIR"/>
    <property type="match status" value="1"/>
</dbReference>
<dbReference type="PROSITE" id="PS50104">
    <property type="entry name" value="TIR"/>
    <property type="match status" value="1"/>
</dbReference>
<dbReference type="InterPro" id="IPR012677">
    <property type="entry name" value="Nucleotide-bd_a/b_plait_sf"/>
</dbReference>
<evidence type="ECO:0000256" key="6">
    <source>
        <dbReference type="ARBA" id="ARBA00022821"/>
    </source>
</evidence>
<dbReference type="Proteomes" id="UP000264353">
    <property type="component" value="Chromosome A3"/>
</dbReference>
<comment type="similarity">
    <text evidence="10">Belongs to the polyadenylate-binding RBP47 family.</text>
</comment>
<dbReference type="InterPro" id="IPR035979">
    <property type="entry name" value="RBD_domain_sf"/>
</dbReference>
<dbReference type="GO" id="GO:0005634">
    <property type="term" value="C:nucleus"/>
    <property type="evidence" value="ECO:0007669"/>
    <property type="project" value="UniProtKB-SubCell"/>
</dbReference>
<dbReference type="GO" id="GO:0006952">
    <property type="term" value="P:defense response"/>
    <property type="evidence" value="ECO:0007669"/>
    <property type="project" value="UniProtKB-KW"/>
</dbReference>
<dbReference type="SMART" id="SM00360">
    <property type="entry name" value="RRM"/>
    <property type="match status" value="2"/>
</dbReference>
<protein>
    <submittedName>
        <fullName evidence="16">Uncharacterized protein</fullName>
    </submittedName>
</protein>
<evidence type="ECO:0000256" key="5">
    <source>
        <dbReference type="ARBA" id="ARBA00022737"/>
    </source>
</evidence>
<dbReference type="SUPFAM" id="SSF54928">
    <property type="entry name" value="RNA-binding domain, RBD"/>
    <property type="match status" value="1"/>
</dbReference>
<dbReference type="Gene3D" id="3.80.10.10">
    <property type="entry name" value="Ribonuclease Inhibitor"/>
    <property type="match status" value="2"/>
</dbReference>
<organism evidence="16 17">
    <name type="scientific">Brassica campestris</name>
    <name type="common">Field mustard</name>
    <dbReference type="NCBI Taxonomy" id="3711"/>
    <lineage>
        <taxon>Eukaryota</taxon>
        <taxon>Viridiplantae</taxon>
        <taxon>Streptophyta</taxon>
        <taxon>Embryophyta</taxon>
        <taxon>Tracheophyta</taxon>
        <taxon>Spermatophyta</taxon>
        <taxon>Magnoliopsida</taxon>
        <taxon>eudicotyledons</taxon>
        <taxon>Gunneridae</taxon>
        <taxon>Pentapetalae</taxon>
        <taxon>rosids</taxon>
        <taxon>malvids</taxon>
        <taxon>Brassicales</taxon>
        <taxon>Brassicaceae</taxon>
        <taxon>Brassiceae</taxon>
        <taxon>Brassica</taxon>
    </lineage>
</organism>
<comment type="function">
    <text evidence="9">Heterogeneous nuclear ribonucleoprotein (hnRNP)-protein binding the poly(A) tail of mRNA and probably involved in some steps of pre-mRNA maturation.</text>
</comment>
<dbReference type="CDD" id="cd12345">
    <property type="entry name" value="RRM2_SECp43_like"/>
    <property type="match status" value="1"/>
</dbReference>
<dbReference type="InterPro" id="IPR058192">
    <property type="entry name" value="WHD_ROQ1-like"/>
</dbReference>
<name>A0A397ZZ19_BRACM</name>
<dbReference type="SUPFAM" id="SSF46785">
    <property type="entry name" value="Winged helix' DNA-binding domain"/>
    <property type="match status" value="1"/>
</dbReference>
<dbReference type="PROSITE" id="PS50102">
    <property type="entry name" value="RRM"/>
    <property type="match status" value="2"/>
</dbReference>
<evidence type="ECO:0000313" key="17">
    <source>
        <dbReference type="Proteomes" id="UP000264353"/>
    </source>
</evidence>
<dbReference type="SUPFAM" id="SSF52540">
    <property type="entry name" value="P-loop containing nucleoside triphosphate hydrolases"/>
    <property type="match status" value="1"/>
</dbReference>
<comment type="subunit">
    <text evidence="11">Interacts with the poly(A) tail of mRNA in nucleus.</text>
</comment>
<dbReference type="InterPro" id="IPR027417">
    <property type="entry name" value="P-loop_NTPase"/>
</dbReference>
<dbReference type="SUPFAM" id="SSF52200">
    <property type="entry name" value="Toll/Interleukin receptor TIR domain"/>
    <property type="match status" value="1"/>
</dbReference>
<dbReference type="FunFam" id="3.30.70.330:FF:000103">
    <property type="entry name" value="Polyadenylate-binding protein RBP47B"/>
    <property type="match status" value="1"/>
</dbReference>
<reference evidence="16 17" key="1">
    <citation type="submission" date="2018-06" db="EMBL/GenBank/DDBJ databases">
        <title>WGS assembly of Brassica rapa FPsc.</title>
        <authorList>
            <person name="Bowman J."/>
            <person name="Kohchi T."/>
            <person name="Yamato K."/>
            <person name="Jenkins J."/>
            <person name="Shu S."/>
            <person name="Ishizaki K."/>
            <person name="Yamaoka S."/>
            <person name="Nishihama R."/>
            <person name="Nakamura Y."/>
            <person name="Berger F."/>
            <person name="Adam C."/>
            <person name="Aki S."/>
            <person name="Althoff F."/>
            <person name="Araki T."/>
            <person name="Arteaga-Vazquez M."/>
            <person name="Balasubrmanian S."/>
            <person name="Bauer D."/>
            <person name="Boehm C."/>
            <person name="Briginshaw L."/>
            <person name="Caballero-Perez J."/>
            <person name="Catarino B."/>
            <person name="Chen F."/>
            <person name="Chiyoda S."/>
            <person name="Chovatia M."/>
            <person name="Davies K."/>
            <person name="Delmans M."/>
            <person name="Demura T."/>
            <person name="Dierschke T."/>
            <person name="Dolan L."/>
            <person name="Dorantes-Acosta A."/>
            <person name="Eklund D."/>
            <person name="Florent S."/>
            <person name="Flores-Sandoval E."/>
            <person name="Fujiyama A."/>
            <person name="Fukuzawa H."/>
            <person name="Galik B."/>
            <person name="Grimanelli D."/>
            <person name="Grimwood J."/>
            <person name="Grossniklaus U."/>
            <person name="Hamada T."/>
            <person name="Haseloff J."/>
            <person name="Hetherington A."/>
            <person name="Higo A."/>
            <person name="Hirakawa Y."/>
            <person name="Hundley H."/>
            <person name="Ikeda Y."/>
            <person name="Inoue K."/>
            <person name="Inoue S."/>
            <person name="Ishida S."/>
            <person name="Jia Q."/>
            <person name="Kakita M."/>
            <person name="Kanazawa T."/>
            <person name="Kawai Y."/>
            <person name="Kawashima T."/>
            <person name="Kennedy M."/>
            <person name="Kinose K."/>
            <person name="Kinoshita T."/>
            <person name="Kohara Y."/>
            <person name="Koide E."/>
            <person name="Komatsu K."/>
            <person name="Kopischke S."/>
            <person name="Kubo M."/>
            <person name="Kyozuka J."/>
            <person name="Lagercrantz U."/>
            <person name="Lin S."/>
            <person name="Lindquist E."/>
            <person name="Lipzen A."/>
            <person name="Lu C."/>
            <person name="Luna E."/>
            <person name="Martienssen R."/>
            <person name="Minamino N."/>
            <person name="Mizutani M."/>
            <person name="Mizutani M."/>
            <person name="Mochizuki N."/>
            <person name="Monte I."/>
            <person name="Mosher R."/>
            <person name="Nagasaki H."/>
            <person name="Nakagami H."/>
            <person name="Naramoto S."/>
            <person name="Nishitani K."/>
            <person name="Ohtani M."/>
            <person name="Okamoto T."/>
            <person name="Okumura M."/>
            <person name="Phillips J."/>
            <person name="Pollak B."/>
            <person name="Reinders A."/>
            <person name="Roevekamp M."/>
            <person name="Sano R."/>
            <person name="Sawa S."/>
            <person name="Schmid M."/>
            <person name="Shirakawa M."/>
            <person name="Solano R."/>
            <person name="Spunde A."/>
            <person name="Suetsugu N."/>
            <person name="Sugano S."/>
            <person name="Sugiyama A."/>
            <person name="Sun R."/>
            <person name="Suzuki Y."/>
            <person name="Takenaka M."/>
            <person name="Takezawa D."/>
            <person name="Tomogane H."/>
            <person name="Tsuzuki M."/>
            <person name="Ueda T."/>
            <person name="Umeda M."/>
            <person name="Ward J."/>
            <person name="Watanabe Y."/>
            <person name="Yazaki K."/>
            <person name="Yokoyama R."/>
            <person name="Yoshitake Y."/>
            <person name="Yotsui I."/>
            <person name="Zachgo S."/>
            <person name="Schmutz J."/>
        </authorList>
    </citation>
    <scope>NUCLEOTIDE SEQUENCE [LARGE SCALE GENOMIC DNA]</scope>
    <source>
        <strain evidence="17">cv. B-3</strain>
    </source>
</reference>